<dbReference type="RefSeq" id="WP_345232962.1">
    <property type="nucleotide sequence ID" value="NZ_BAABIQ010000041.1"/>
</dbReference>
<dbReference type="Proteomes" id="UP001501411">
    <property type="component" value="Unassembled WGS sequence"/>
</dbReference>
<proteinExistence type="predicted"/>
<feature type="domain" description="Filamentation induced by cAMP protein Fic-like C-terminal" evidence="1">
    <location>
        <begin position="364"/>
        <end position="422"/>
    </location>
</feature>
<dbReference type="Pfam" id="PF13749">
    <property type="entry name" value="HATPase_c_4"/>
    <property type="match status" value="1"/>
</dbReference>
<accession>A0ABP9BYC3</accession>
<protein>
    <recommendedName>
        <fullName evidence="1">Filamentation induced by cAMP protein Fic-like C-terminal domain-containing protein</fullName>
    </recommendedName>
</protein>
<dbReference type="EMBL" id="BAABIQ010000041">
    <property type="protein sequence ID" value="GAA4800339.1"/>
    <property type="molecule type" value="Genomic_DNA"/>
</dbReference>
<dbReference type="PANTHER" id="PTHR30595">
    <property type="entry name" value="GLPR-RELATED TRANSCRIPTIONAL REPRESSOR"/>
    <property type="match status" value="1"/>
</dbReference>
<comment type="caution">
    <text evidence="2">The sequence shown here is derived from an EMBL/GenBank/DDBJ whole genome shotgun (WGS) entry which is preliminary data.</text>
</comment>
<reference evidence="3" key="1">
    <citation type="journal article" date="2019" name="Int. J. Syst. Evol. Microbiol.">
        <title>The Global Catalogue of Microorganisms (GCM) 10K type strain sequencing project: providing services to taxonomists for standard genome sequencing and annotation.</title>
        <authorList>
            <consortium name="The Broad Institute Genomics Platform"/>
            <consortium name="The Broad Institute Genome Sequencing Center for Infectious Disease"/>
            <person name="Wu L."/>
            <person name="Ma J."/>
        </authorList>
    </citation>
    <scope>NUCLEOTIDE SEQUENCE [LARGE SCALE GENOMIC DNA]</scope>
    <source>
        <strain evidence="3">JCM 18200</strain>
    </source>
</reference>
<dbReference type="Pfam" id="PF21247">
    <property type="entry name" value="Fic-like_C"/>
    <property type="match status" value="1"/>
</dbReference>
<name>A0ABP9BYC3_9SPHI</name>
<sequence length="436" mass="50055">MLWCPAGDHRPYTAPSTQGKGAQRYSYIRYGSRSIIAKGENLQRLIELTARIPFDDRINRQATINDFDLGLIQAFLQEIKSSLYEESQKMSLAELSRSMYIVKGADEDLYPVNVGLLFFNRTPEKFFSRAWIELVVHRDDSGRSFSEHYFKGPLHIQLRDCLAFLKATVIHENVIKVSYQAEAIRFYNFPYEAVEEALSNAIYHKSYEIGNPIEVQVWPDKIEILSFPGPIPPVDVQILNHQRRIVARDYRNRRIGDFLKELDLTEGRGTGFPTIYRTMHKNGSPDPIFETDGQSTHFLTILPARQDKSDQASNQAGVGVNDLLFKELDDVVAFFKLPSNQASNQVSNQVQEIINRTVHDKVVPILETAKQWVSSRDLLTQIGLSVQSKNKNRYLTPLLKIGWLQLEYPENQTHPNQRYKITEAGNRYLEFVKSIG</sequence>
<evidence type="ECO:0000259" key="1">
    <source>
        <dbReference type="Pfam" id="PF21247"/>
    </source>
</evidence>
<dbReference type="PANTHER" id="PTHR30595:SF6">
    <property type="entry name" value="SCHLAFEN ALBA-2 DOMAIN-CONTAINING PROTEIN"/>
    <property type="match status" value="1"/>
</dbReference>
<evidence type="ECO:0000313" key="3">
    <source>
        <dbReference type="Proteomes" id="UP001501411"/>
    </source>
</evidence>
<dbReference type="InterPro" id="IPR049514">
    <property type="entry name" value="Fic-like_C"/>
</dbReference>
<keyword evidence="3" id="KW-1185">Reference proteome</keyword>
<gene>
    <name evidence="2" type="ORF">GCM10023231_31380</name>
</gene>
<dbReference type="Gene3D" id="3.30.565.60">
    <property type="match status" value="1"/>
</dbReference>
<organism evidence="2 3">
    <name type="scientific">Olivibacter ginsenosidimutans</name>
    <dbReference type="NCBI Taxonomy" id="1176537"/>
    <lineage>
        <taxon>Bacteria</taxon>
        <taxon>Pseudomonadati</taxon>
        <taxon>Bacteroidota</taxon>
        <taxon>Sphingobacteriia</taxon>
        <taxon>Sphingobacteriales</taxon>
        <taxon>Sphingobacteriaceae</taxon>
        <taxon>Olivibacter</taxon>
    </lineage>
</organism>
<evidence type="ECO:0000313" key="2">
    <source>
        <dbReference type="EMBL" id="GAA4800339.1"/>
    </source>
</evidence>
<dbReference type="InterPro" id="IPR038475">
    <property type="entry name" value="RecG_C_sf"/>
</dbReference>